<dbReference type="PANTHER" id="PTHR44170">
    <property type="entry name" value="PROTEIN SIDEKICK"/>
    <property type="match status" value="1"/>
</dbReference>
<keyword evidence="1" id="KW-0677">Repeat</keyword>
<keyword evidence="2" id="KW-1015">Disulfide bond</keyword>
<keyword evidence="6" id="KW-1185">Reference proteome</keyword>
<dbReference type="Gene3D" id="2.60.40.10">
    <property type="entry name" value="Immunoglobulins"/>
    <property type="match status" value="3"/>
</dbReference>
<dbReference type="SUPFAM" id="SSF48726">
    <property type="entry name" value="Immunoglobulin"/>
    <property type="match status" value="2"/>
</dbReference>
<feature type="domain" description="Fibronectin type-III" evidence="4">
    <location>
        <begin position="427"/>
        <end position="539"/>
    </location>
</feature>
<evidence type="ECO:0000259" key="4">
    <source>
        <dbReference type="PROSITE" id="PS50853"/>
    </source>
</evidence>
<name>A0A504YDX2_FASGI</name>
<evidence type="ECO:0000259" key="3">
    <source>
        <dbReference type="PROSITE" id="PS50835"/>
    </source>
</evidence>
<feature type="domain" description="Ig-like" evidence="3">
    <location>
        <begin position="28"/>
        <end position="97"/>
    </location>
</feature>
<evidence type="ECO:0000256" key="2">
    <source>
        <dbReference type="ARBA" id="ARBA00023157"/>
    </source>
</evidence>
<dbReference type="STRING" id="46835.A0A504YDX2"/>
<dbReference type="PROSITE" id="PS50853">
    <property type="entry name" value="FN3"/>
    <property type="match status" value="1"/>
</dbReference>
<dbReference type="InterPro" id="IPR007110">
    <property type="entry name" value="Ig-like_dom"/>
</dbReference>
<evidence type="ECO:0000256" key="1">
    <source>
        <dbReference type="ARBA" id="ARBA00022737"/>
    </source>
</evidence>
<feature type="domain" description="Ig-like" evidence="3">
    <location>
        <begin position="103"/>
        <end position="239"/>
    </location>
</feature>
<sequence length="902" mass="100082">MSVKTYMSISVLKESLLPFFEFTDPGLPAPTLRWKWRPRSCIPNESLQDKSLEQKVWKSLATEDSILVINTLQSRDDGFYACEAQNGMGQSMSPPLSIEVKVPAKIVKQPVPPEREIVGEYPVVSSRIRCVARGKPAPTIVWKHNGRLISSPSTDIGMAQNSSPIRISISHQCVQLSHDEFIWETSSELSWTETNRTRTDARAHKWLHRASPDPDIEGSYVCEAANILGTTSSATVRINRRYVPQCMHEKQIRQAFTGHVDWSLFEARPSTELLNDPPPAASSGFVGQMTSTGAAVYCLMRSNPAPTKLSWYYVKQSSQCRLIIADTNKTDCGCSEDTLLATAGNDQQRDMVRQSSAYRARMITGNEAGQFITSVVGRNPGIDEDTAVVAQLLFNAENTPQLGSYAAWLINSLGCEMCLVHLQNPSPPEDIAQFQVENITWSAILLTWQTGFDGGFTQTVILERLKVADANTPSPSWKYSSNPIRKRFEIQNIPKLPSFYRCWFTNLEPSTQYQFVLYTENKLGRNKHTRTVDIKTVNLDFPQLDRMDTNMDYLELYFTDPEQLAQFCVQIEVSHPSPRNWFEFYSDCPRADILMDDSTKPSPETQKDQLTSNTGWVCHTAVSSNPNWSWYTMSNGSHSSAVMDDLGATYFAPVTMGDRTHVKRPNPLKVKRTPLYVSGKNNESEPLDNFGHLSGSVIQYRIRTCLLENEKICSPNTMFETGMLTSIQEILTATLKPSAEEEFKLLEVPKSSAHESWSDAGPAYDGVHPCCTKSQHINPPIKSTFASASGSIPAIPQPLDVIDNISKTSPLCAVTSCSILLNSAAVGSGAQVLSPVFSVASPSDLIRDVEIIGAKRTHNPTSPVLLIPAAQLSTVEFSTKPVYDEDPVSLILHIPVQSASST</sequence>
<comment type="caution">
    <text evidence="5">The sequence shown here is derived from an EMBL/GenBank/DDBJ whole genome shotgun (WGS) entry which is preliminary data.</text>
</comment>
<reference evidence="5 6" key="1">
    <citation type="submission" date="2019-04" db="EMBL/GenBank/DDBJ databases">
        <title>Annotation for the trematode Fasciola gigantica.</title>
        <authorList>
            <person name="Choi Y.-J."/>
        </authorList>
    </citation>
    <scope>NUCLEOTIDE SEQUENCE [LARGE SCALE GENOMIC DNA]</scope>
    <source>
        <strain evidence="5">Uganda_cow_1</strain>
    </source>
</reference>
<gene>
    <name evidence="5" type="ORF">FGIG_06697</name>
</gene>
<evidence type="ECO:0000313" key="5">
    <source>
        <dbReference type="EMBL" id="TPP59862.1"/>
    </source>
</evidence>
<dbReference type="GO" id="GO:0005886">
    <property type="term" value="C:plasma membrane"/>
    <property type="evidence" value="ECO:0007669"/>
    <property type="project" value="TreeGrafter"/>
</dbReference>
<dbReference type="Proteomes" id="UP000316759">
    <property type="component" value="Unassembled WGS sequence"/>
</dbReference>
<dbReference type="SMART" id="SM00060">
    <property type="entry name" value="FN3"/>
    <property type="match status" value="1"/>
</dbReference>
<dbReference type="GO" id="GO:0030424">
    <property type="term" value="C:axon"/>
    <property type="evidence" value="ECO:0007669"/>
    <property type="project" value="TreeGrafter"/>
</dbReference>
<dbReference type="AlphaFoldDB" id="A0A504YDX2"/>
<dbReference type="GO" id="GO:0007411">
    <property type="term" value="P:axon guidance"/>
    <property type="evidence" value="ECO:0007669"/>
    <property type="project" value="TreeGrafter"/>
</dbReference>
<proteinExistence type="predicted"/>
<organism evidence="5 6">
    <name type="scientific">Fasciola gigantica</name>
    <name type="common">Giant liver fluke</name>
    <dbReference type="NCBI Taxonomy" id="46835"/>
    <lineage>
        <taxon>Eukaryota</taxon>
        <taxon>Metazoa</taxon>
        <taxon>Spiralia</taxon>
        <taxon>Lophotrochozoa</taxon>
        <taxon>Platyhelminthes</taxon>
        <taxon>Trematoda</taxon>
        <taxon>Digenea</taxon>
        <taxon>Plagiorchiida</taxon>
        <taxon>Echinostomata</taxon>
        <taxon>Echinostomatoidea</taxon>
        <taxon>Fasciolidae</taxon>
        <taxon>Fasciola</taxon>
    </lineage>
</organism>
<dbReference type="InterPro" id="IPR013783">
    <property type="entry name" value="Ig-like_fold"/>
</dbReference>
<dbReference type="OrthoDB" id="6272054at2759"/>
<dbReference type="InterPro" id="IPR036116">
    <property type="entry name" value="FN3_sf"/>
</dbReference>
<dbReference type="GO" id="GO:0007420">
    <property type="term" value="P:brain development"/>
    <property type="evidence" value="ECO:0007669"/>
    <property type="project" value="TreeGrafter"/>
</dbReference>
<dbReference type="CDD" id="cd00063">
    <property type="entry name" value="FN3"/>
    <property type="match status" value="1"/>
</dbReference>
<dbReference type="PANTHER" id="PTHR44170:SF58">
    <property type="entry name" value="PROTEIN TURTLE HOMOLOG A-LIKE ISOFORM X1"/>
    <property type="match status" value="1"/>
</dbReference>
<protein>
    <submittedName>
        <fullName evidence="5">Uncharacterized protein</fullName>
    </submittedName>
</protein>
<dbReference type="InterPro" id="IPR003961">
    <property type="entry name" value="FN3_dom"/>
</dbReference>
<dbReference type="InterPro" id="IPR036179">
    <property type="entry name" value="Ig-like_dom_sf"/>
</dbReference>
<accession>A0A504YDX2</accession>
<dbReference type="PROSITE" id="PS50835">
    <property type="entry name" value="IG_LIKE"/>
    <property type="match status" value="2"/>
</dbReference>
<dbReference type="SUPFAM" id="SSF49265">
    <property type="entry name" value="Fibronectin type III"/>
    <property type="match status" value="1"/>
</dbReference>
<evidence type="ECO:0000313" key="6">
    <source>
        <dbReference type="Proteomes" id="UP000316759"/>
    </source>
</evidence>
<dbReference type="EMBL" id="SUNJ01010153">
    <property type="protein sequence ID" value="TPP59862.1"/>
    <property type="molecule type" value="Genomic_DNA"/>
</dbReference>
<dbReference type="GO" id="GO:0098632">
    <property type="term" value="F:cell-cell adhesion mediator activity"/>
    <property type="evidence" value="ECO:0007669"/>
    <property type="project" value="TreeGrafter"/>
</dbReference>